<dbReference type="Gene3D" id="3.90.190.10">
    <property type="entry name" value="Protein tyrosine phosphatase superfamily"/>
    <property type="match status" value="1"/>
</dbReference>
<evidence type="ECO:0000313" key="1">
    <source>
        <dbReference type="EMBL" id="RRJ87040.1"/>
    </source>
</evidence>
<accession>A0A3P3VWG4</accession>
<dbReference type="SUPFAM" id="SSF52799">
    <property type="entry name" value="(Phosphotyrosine protein) phosphatases II"/>
    <property type="match status" value="1"/>
</dbReference>
<protein>
    <submittedName>
        <fullName evidence="1">Tyrosine-protein phosphatase</fullName>
    </submittedName>
</protein>
<evidence type="ECO:0000313" key="2">
    <source>
        <dbReference type="Proteomes" id="UP000274391"/>
    </source>
</evidence>
<keyword evidence="2" id="KW-1185">Reference proteome</keyword>
<dbReference type="Proteomes" id="UP000274391">
    <property type="component" value="Unassembled WGS sequence"/>
</dbReference>
<gene>
    <name evidence="1" type="ORF">EG850_06465</name>
</gene>
<dbReference type="InterPro" id="IPR029021">
    <property type="entry name" value="Prot-tyrosine_phosphatase-like"/>
</dbReference>
<dbReference type="OrthoDB" id="1188001at2"/>
<dbReference type="EMBL" id="RQVS01000006">
    <property type="protein sequence ID" value="RRJ87040.1"/>
    <property type="molecule type" value="Genomic_DNA"/>
</dbReference>
<organism evidence="1 2">
    <name type="scientific">Gulosibacter macacae</name>
    <dbReference type="NCBI Taxonomy" id="2488791"/>
    <lineage>
        <taxon>Bacteria</taxon>
        <taxon>Bacillati</taxon>
        <taxon>Actinomycetota</taxon>
        <taxon>Actinomycetes</taxon>
        <taxon>Micrococcales</taxon>
        <taxon>Microbacteriaceae</taxon>
        <taxon>Gulosibacter</taxon>
    </lineage>
</organism>
<proteinExistence type="predicted"/>
<dbReference type="AlphaFoldDB" id="A0A3P3VWG4"/>
<dbReference type="Pfam" id="PF13350">
    <property type="entry name" value="Y_phosphatase3"/>
    <property type="match status" value="1"/>
</dbReference>
<comment type="caution">
    <text evidence="1">The sequence shown here is derived from an EMBL/GenBank/DDBJ whole genome shotgun (WGS) entry which is preliminary data.</text>
</comment>
<dbReference type="GO" id="GO:0004721">
    <property type="term" value="F:phosphoprotein phosphatase activity"/>
    <property type="evidence" value="ECO:0007669"/>
    <property type="project" value="InterPro"/>
</dbReference>
<sequence length="263" mass="28981">MLLGDNGAMPTRKLHWDGFYNARDLGGLPLATGGETKYKAYARSADLRFATPEGLDAAYRDGFRTVVDLRNGFETRTVPRSPEEAEANSFRVPPVPEAELPEGMFGVRVPLDDTHHLEFWRRMHEEGRLGSPRYFGPVLQESSGRVVEVLRAIAAAPGGIIYHCAVGRDRTGLVTFALLSLAGVEPGAIAEDYARTPAELVKFYERLEFPDNSHRILENLEKTGHTLESAVLEQAEGFDAWTTLRKAGLTDAELETLAGRLLG</sequence>
<name>A0A3P3VWG4_9MICO</name>
<dbReference type="InterPro" id="IPR026893">
    <property type="entry name" value="Tyr/Ser_Pase_IphP-type"/>
</dbReference>
<reference evidence="1 2" key="1">
    <citation type="submission" date="2018-11" db="EMBL/GenBank/DDBJ databases">
        <title>YIM 102482-1 draft genome.</title>
        <authorList>
            <person name="Li G."/>
            <person name="Jiang Y."/>
        </authorList>
    </citation>
    <scope>NUCLEOTIDE SEQUENCE [LARGE SCALE GENOMIC DNA]</scope>
    <source>
        <strain evidence="1 2">YIM 102482-1</strain>
    </source>
</reference>